<evidence type="ECO:0000313" key="2">
    <source>
        <dbReference type="Proteomes" id="UP001209878"/>
    </source>
</evidence>
<dbReference type="Proteomes" id="UP001209878">
    <property type="component" value="Unassembled WGS sequence"/>
</dbReference>
<protein>
    <submittedName>
        <fullName evidence="1">Uncharacterized protein</fullName>
    </submittedName>
</protein>
<organism evidence="1 2">
    <name type="scientific">Ridgeia piscesae</name>
    <name type="common">Tubeworm</name>
    <dbReference type="NCBI Taxonomy" id="27915"/>
    <lineage>
        <taxon>Eukaryota</taxon>
        <taxon>Metazoa</taxon>
        <taxon>Spiralia</taxon>
        <taxon>Lophotrochozoa</taxon>
        <taxon>Annelida</taxon>
        <taxon>Polychaeta</taxon>
        <taxon>Sedentaria</taxon>
        <taxon>Canalipalpata</taxon>
        <taxon>Sabellida</taxon>
        <taxon>Siboglinidae</taxon>
        <taxon>Ridgeia</taxon>
    </lineage>
</organism>
<dbReference type="AlphaFoldDB" id="A0AAD9N4J0"/>
<reference evidence="1" key="1">
    <citation type="journal article" date="2023" name="Mol. Biol. Evol.">
        <title>Third-Generation Sequencing Reveals the Adaptive Role of the Epigenome in Three Deep-Sea Polychaetes.</title>
        <authorList>
            <person name="Perez M."/>
            <person name="Aroh O."/>
            <person name="Sun Y."/>
            <person name="Lan Y."/>
            <person name="Juniper S.K."/>
            <person name="Young C.R."/>
            <person name="Angers B."/>
            <person name="Qian P.Y."/>
        </authorList>
    </citation>
    <scope>NUCLEOTIDE SEQUENCE</scope>
    <source>
        <strain evidence="1">R07B-5</strain>
    </source>
</reference>
<gene>
    <name evidence="1" type="ORF">NP493_2234g00006</name>
</gene>
<sequence length="40" mass="5200">MLSLYIFLLVWMVSYWRSLRNWNSFVYKIWQLVFEFFLIF</sequence>
<keyword evidence="2" id="KW-1185">Reference proteome</keyword>
<accession>A0AAD9N4J0</accession>
<dbReference type="EMBL" id="JAODUO010002230">
    <property type="protein sequence ID" value="KAK2154029.1"/>
    <property type="molecule type" value="Genomic_DNA"/>
</dbReference>
<comment type="caution">
    <text evidence="1">The sequence shown here is derived from an EMBL/GenBank/DDBJ whole genome shotgun (WGS) entry which is preliminary data.</text>
</comment>
<proteinExistence type="predicted"/>
<evidence type="ECO:0000313" key="1">
    <source>
        <dbReference type="EMBL" id="KAK2154029.1"/>
    </source>
</evidence>
<name>A0AAD9N4J0_RIDPI</name>